<dbReference type="Gene3D" id="3.30.70.270">
    <property type="match status" value="1"/>
</dbReference>
<dbReference type="SUPFAM" id="SSF56672">
    <property type="entry name" value="DNA/RNA polymerases"/>
    <property type="match status" value="1"/>
</dbReference>
<reference evidence="3 4" key="1">
    <citation type="submission" date="2018-01" db="EMBL/GenBank/DDBJ databases">
        <title>Genomic Encyclopedia of Type Strains, Phase III (KMG-III): the genomes of soil and plant-associated and newly described type strains.</title>
        <authorList>
            <person name="Whitman W."/>
        </authorList>
    </citation>
    <scope>NUCLEOTIDE SEQUENCE [LARGE SCALE GENOMIC DNA]</scope>
    <source>
        <strain evidence="3 4">JCM 18070</strain>
    </source>
</reference>
<keyword evidence="3" id="KW-0808">Transferase</keyword>
<dbReference type="InterPro" id="IPR043128">
    <property type="entry name" value="Rev_trsase/Diguanyl_cyclase"/>
</dbReference>
<dbReference type="InterPro" id="IPR000477">
    <property type="entry name" value="RT_dom"/>
</dbReference>
<evidence type="ECO:0000313" key="3">
    <source>
        <dbReference type="EMBL" id="POR45220.1"/>
    </source>
</evidence>
<dbReference type="PANTHER" id="PTHR34047:SF8">
    <property type="entry name" value="PROTEIN YKFC"/>
    <property type="match status" value="1"/>
</dbReference>
<organism evidence="3 4">
    <name type="scientific">Paraburkholderia eburnea</name>
    <dbReference type="NCBI Taxonomy" id="1189126"/>
    <lineage>
        <taxon>Bacteria</taxon>
        <taxon>Pseudomonadati</taxon>
        <taxon>Pseudomonadota</taxon>
        <taxon>Betaproteobacteria</taxon>
        <taxon>Burkholderiales</taxon>
        <taxon>Burkholderiaceae</taxon>
        <taxon>Paraburkholderia</taxon>
    </lineage>
</organism>
<feature type="domain" description="Reverse transcriptase" evidence="2">
    <location>
        <begin position="51"/>
        <end position="297"/>
    </location>
</feature>
<comment type="similarity">
    <text evidence="1">Belongs to the bacterial reverse transcriptase family.</text>
</comment>
<dbReference type="InterPro" id="IPR051083">
    <property type="entry name" value="GrpII_Intron_Splice-Mob/Def"/>
</dbReference>
<name>A0A2S4LS20_9BURK</name>
<evidence type="ECO:0000313" key="4">
    <source>
        <dbReference type="Proteomes" id="UP000237381"/>
    </source>
</evidence>
<gene>
    <name evidence="3" type="ORF">B0G62_1388</name>
</gene>
<protein>
    <submittedName>
        <fullName evidence="3">Retron-type reverse transcriptase</fullName>
    </submittedName>
</protein>
<comment type="caution">
    <text evidence="3">The sequence shown here is derived from an EMBL/GenBank/DDBJ whole genome shotgun (WGS) entry which is preliminary data.</text>
</comment>
<keyword evidence="3" id="KW-0548">Nucleotidyltransferase</keyword>
<dbReference type="Proteomes" id="UP000237381">
    <property type="component" value="Unassembled WGS sequence"/>
</dbReference>
<accession>A0A2S4LS20</accession>
<evidence type="ECO:0000259" key="2">
    <source>
        <dbReference type="PROSITE" id="PS50878"/>
    </source>
</evidence>
<dbReference type="PROSITE" id="PS50878">
    <property type="entry name" value="RT_POL"/>
    <property type="match status" value="1"/>
</dbReference>
<proteinExistence type="inferred from homology"/>
<dbReference type="GO" id="GO:0003964">
    <property type="term" value="F:RNA-directed DNA polymerase activity"/>
    <property type="evidence" value="ECO:0007669"/>
    <property type="project" value="UniProtKB-KW"/>
</dbReference>
<evidence type="ECO:0000256" key="1">
    <source>
        <dbReference type="ARBA" id="ARBA00034120"/>
    </source>
</evidence>
<dbReference type="PANTHER" id="PTHR34047">
    <property type="entry name" value="NUCLEAR INTRON MATURASE 1, MITOCHONDRIAL-RELATED"/>
    <property type="match status" value="1"/>
</dbReference>
<sequence length="439" mass="48798">MGSLYKKVCRTPNLRKAARAVLANALNSTSESTREEASSFQLALDKHLAALRRELVAGIFKFPPAHGIAAKKANKSTRRPIVIAPIKSRVVQRAILDVLSGLKFVKDVQRKWFNFGGVEDGGVAKAIARTYQGAVHYQYYIRTDIKDFFTQVPKDALLAIITEHTDDPQFDELLKSAVQVELANIAELKEHKDLFPLSSRGVAQGSCLSPLLCNLLLHDMDERLNSGDCMSVRYIDDLIIFAPNRSQAFKRLKELKQALDEFKLAAYDPPTRGKESNSSKAAAGETKKGFSFLGCDVSPEAISPGKTARNSLLAKVDALCKGALESERHLNIRAKLPLQFVKDPTLLGTYWRISNTVRAWGAAFSFCTDQRIFRQLDADVEKKLTGLRQQWGIKTKSLSPADRRRLLGMHLLDDTAFKTEFAEMVSSRAGTKRQNSSAK</sequence>
<dbReference type="RefSeq" id="WP_103707903.1">
    <property type="nucleotide sequence ID" value="NZ_PQGA01000038.1"/>
</dbReference>
<dbReference type="InterPro" id="IPR043502">
    <property type="entry name" value="DNA/RNA_pol_sf"/>
</dbReference>
<dbReference type="OrthoDB" id="8068221at2"/>
<keyword evidence="3" id="KW-0695">RNA-directed DNA polymerase</keyword>
<dbReference type="AlphaFoldDB" id="A0A2S4LS20"/>
<keyword evidence="4" id="KW-1185">Reference proteome</keyword>
<dbReference type="Pfam" id="PF00078">
    <property type="entry name" value="RVT_1"/>
    <property type="match status" value="1"/>
</dbReference>
<dbReference type="EMBL" id="PQGA01000038">
    <property type="protein sequence ID" value="POR45220.1"/>
    <property type="molecule type" value="Genomic_DNA"/>
</dbReference>